<name>A0A942UH79_9BACI</name>
<dbReference type="Proteomes" id="UP000676456">
    <property type="component" value="Unassembled WGS sequence"/>
</dbReference>
<evidence type="ECO:0000313" key="3">
    <source>
        <dbReference type="Proteomes" id="UP000676456"/>
    </source>
</evidence>
<organism evidence="2 3">
    <name type="scientific">Lederbergia citrea</name>
    <dbReference type="NCBI Taxonomy" id="2833581"/>
    <lineage>
        <taxon>Bacteria</taxon>
        <taxon>Bacillati</taxon>
        <taxon>Bacillota</taxon>
        <taxon>Bacilli</taxon>
        <taxon>Bacillales</taxon>
        <taxon>Bacillaceae</taxon>
        <taxon>Lederbergia</taxon>
    </lineage>
</organism>
<dbReference type="GO" id="GO:0005975">
    <property type="term" value="P:carbohydrate metabolic process"/>
    <property type="evidence" value="ECO:0007669"/>
    <property type="project" value="InterPro"/>
</dbReference>
<keyword evidence="3" id="KW-1185">Reference proteome</keyword>
<gene>
    <name evidence="2" type="ORF">KHA91_01380</name>
</gene>
<sequence>MVWMLDESAGIFIGNDSENPWYVVFGADRPFQKGKQDRHLFGPEETAGQGISGLLTYEDVEIQKGDTIELNFFIAGSNISEESALQTFATIKNQHNRLFEAKKERYEKILNKTMIKIPDKHLEKVFNWNKFHMDWLTMEVPEVGRGLVAGHPEYPWWFGCDNSYALLGNLPIGNLELAIETLDLVHNVSENENGNGRIIHEVSTCGAVANKGNTQETPHFIMCVWETFLWTGDYEFLKRMYPTVKKGIDWIFNEMDPDGDLLPEGYGIIEIEGLNVELIDTAVYSYGALNVGSLMADMFEESSLAEHYRGLANKLKETINQEMWMNEEKLYADAMATPKLILSKIDLYIDRAKNDHAINAVKDLEQMKEKILNINDQEKQLPWLFKNWVINTPMELGLAPREQAIPALNRMGTEEFTGQWGTYLSGMYQTAMMTISTGVQAVAECKYDRIDEAMRYVNLIASTFNQRLPGSISEMSPDYGCFVQAWTSYGLVWPLLSHVFGIQPKAHWKEITIRPRLPKSWDHISLTNLEIGTGDKANVCCVSILKTKDNDKYNISLEKEGWKIMIDLPDQRYKKVLLDGQEVTPIRKENGIIILIENASNHEIQALYE</sequence>
<dbReference type="AlphaFoldDB" id="A0A942UH79"/>
<protein>
    <submittedName>
        <fullName evidence="2">Glycogen debranching protein</fullName>
    </submittedName>
</protein>
<dbReference type="Pfam" id="PF17389">
    <property type="entry name" value="Bac_rhamnosid6H"/>
    <property type="match status" value="1"/>
</dbReference>
<dbReference type="EMBL" id="JAGYPN010000001">
    <property type="protein sequence ID" value="MBS4221406.1"/>
    <property type="molecule type" value="Genomic_DNA"/>
</dbReference>
<dbReference type="InterPro" id="IPR012341">
    <property type="entry name" value="6hp_glycosidase-like_sf"/>
</dbReference>
<accession>A0A942UH79</accession>
<dbReference type="RefSeq" id="WP_213096428.1">
    <property type="nucleotide sequence ID" value="NZ_JAGYPN010000001.1"/>
</dbReference>
<dbReference type="InterPro" id="IPR008928">
    <property type="entry name" value="6-hairpin_glycosidase_sf"/>
</dbReference>
<dbReference type="Gene3D" id="1.50.10.10">
    <property type="match status" value="1"/>
</dbReference>
<dbReference type="InterPro" id="IPR035396">
    <property type="entry name" value="Bac_rhamnosid6H"/>
</dbReference>
<proteinExistence type="predicted"/>
<evidence type="ECO:0000259" key="1">
    <source>
        <dbReference type="Pfam" id="PF17389"/>
    </source>
</evidence>
<feature type="domain" description="Alpha-L-rhamnosidase six-hairpin glycosidase" evidence="1">
    <location>
        <begin position="208"/>
        <end position="369"/>
    </location>
</feature>
<comment type="caution">
    <text evidence="2">The sequence shown here is derived from an EMBL/GenBank/DDBJ whole genome shotgun (WGS) entry which is preliminary data.</text>
</comment>
<dbReference type="SUPFAM" id="SSF48208">
    <property type="entry name" value="Six-hairpin glycosidases"/>
    <property type="match status" value="1"/>
</dbReference>
<reference evidence="2 3" key="1">
    <citation type="submission" date="2021-05" db="EMBL/GenBank/DDBJ databases">
        <title>Novel Bacillus species.</title>
        <authorList>
            <person name="Liu G."/>
        </authorList>
    </citation>
    <scope>NUCLEOTIDE SEQUENCE [LARGE SCALE GENOMIC DNA]</scope>
    <source>
        <strain evidence="2 3">FJAT-49682</strain>
    </source>
</reference>
<evidence type="ECO:0000313" key="2">
    <source>
        <dbReference type="EMBL" id="MBS4221406.1"/>
    </source>
</evidence>